<dbReference type="EMBL" id="QYBC01000007">
    <property type="protein sequence ID" value="RYB05362.1"/>
    <property type="molecule type" value="Genomic_DNA"/>
</dbReference>
<accession>A0A4V1RIT1</accession>
<organism evidence="2 3">
    <name type="scientific">Lichenibacterium ramalinae</name>
    <dbReference type="NCBI Taxonomy" id="2316527"/>
    <lineage>
        <taxon>Bacteria</taxon>
        <taxon>Pseudomonadati</taxon>
        <taxon>Pseudomonadota</taxon>
        <taxon>Alphaproteobacteria</taxon>
        <taxon>Hyphomicrobiales</taxon>
        <taxon>Lichenihabitantaceae</taxon>
        <taxon>Lichenibacterium</taxon>
    </lineage>
</organism>
<dbReference type="InterPro" id="IPR025337">
    <property type="entry name" value="Questin_oxidase-like"/>
</dbReference>
<gene>
    <name evidence="2" type="ORF">D3272_10520</name>
</gene>
<evidence type="ECO:0000256" key="1">
    <source>
        <dbReference type="ARBA" id="ARBA00023002"/>
    </source>
</evidence>
<dbReference type="PANTHER" id="PTHR35870">
    <property type="entry name" value="PROTEIN, PUTATIVE (AFU_ORTHOLOGUE AFUA_5G03330)-RELATED"/>
    <property type="match status" value="1"/>
</dbReference>
<dbReference type="GO" id="GO:0016491">
    <property type="term" value="F:oxidoreductase activity"/>
    <property type="evidence" value="ECO:0007669"/>
    <property type="project" value="UniProtKB-KW"/>
</dbReference>
<comment type="caution">
    <text evidence="2">The sequence shown here is derived from an EMBL/GenBank/DDBJ whole genome shotgun (WGS) entry which is preliminary data.</text>
</comment>
<name>A0A4V1RIT1_9HYPH</name>
<dbReference type="OrthoDB" id="6457937at2"/>
<proteinExistence type="predicted"/>
<reference evidence="2 3" key="1">
    <citation type="submission" date="2018-09" db="EMBL/GenBank/DDBJ databases">
        <authorList>
            <person name="Grouzdev D.S."/>
            <person name="Krutkina M.S."/>
        </authorList>
    </citation>
    <scope>NUCLEOTIDE SEQUENCE [LARGE SCALE GENOMIC DNA]</scope>
    <source>
        <strain evidence="2 3">RmlP001</strain>
    </source>
</reference>
<dbReference type="Proteomes" id="UP000289411">
    <property type="component" value="Unassembled WGS sequence"/>
</dbReference>
<keyword evidence="1" id="KW-0560">Oxidoreductase</keyword>
<dbReference type="Pfam" id="PF14027">
    <property type="entry name" value="Questin_oxidase"/>
    <property type="match status" value="1"/>
</dbReference>
<dbReference type="AlphaFoldDB" id="A0A4V1RIT1"/>
<dbReference type="RefSeq" id="WP_129219140.1">
    <property type="nucleotide sequence ID" value="NZ_QYBC01000007.1"/>
</dbReference>
<sequence length="334" mass="35774">MGLDALVAEARQRSAEFPDVLANHLPMILVALDRLGAGPEREAAFFETYEIDKGLVPVPAPVAAIDAGSWTSVLGDRRREADARLFFTGEVTKRGIAGALSTYLPRLAPGVAGSALHPLMRLAYGVLRGDPAEVGTALGYWACCYLPLPPAGASPPDTDDPGHVLARVAALPGLRALPAYDHLWHAIRAAAADPDFAPVVDWLRIDGATPARVAATALALYAATMDFAALHALTGAHWVRVVSRVCPDPMLLRCFWQSVAALVPSIGFPTLPDPEWIDAMRRLPCPDWPLIKRTAVASDDEHDISLVFSASEEEKAYGDPLYRVVAARRVGLIA</sequence>
<protein>
    <submittedName>
        <fullName evidence="2">Questin oxidase family protein</fullName>
    </submittedName>
</protein>
<dbReference type="PANTHER" id="PTHR35870:SF1">
    <property type="entry name" value="PROTEIN, PUTATIVE (AFU_ORTHOLOGUE AFUA_5G03330)-RELATED"/>
    <property type="match status" value="1"/>
</dbReference>
<keyword evidence="3" id="KW-1185">Reference proteome</keyword>
<evidence type="ECO:0000313" key="3">
    <source>
        <dbReference type="Proteomes" id="UP000289411"/>
    </source>
</evidence>
<evidence type="ECO:0000313" key="2">
    <source>
        <dbReference type="EMBL" id="RYB05362.1"/>
    </source>
</evidence>
<reference evidence="2 3" key="2">
    <citation type="submission" date="2019-02" db="EMBL/GenBank/DDBJ databases">
        <title>'Lichenibacterium ramalinii' gen. nov. sp. nov., 'Lichenibacterium minor' gen. nov. sp. nov.</title>
        <authorList>
            <person name="Pankratov T."/>
        </authorList>
    </citation>
    <scope>NUCLEOTIDE SEQUENCE [LARGE SCALE GENOMIC DNA]</scope>
    <source>
        <strain evidence="2 3">RmlP001</strain>
    </source>
</reference>